<evidence type="ECO:0000313" key="4">
    <source>
        <dbReference type="Proteomes" id="UP001487740"/>
    </source>
</evidence>
<dbReference type="Proteomes" id="UP001487740">
    <property type="component" value="Unassembled WGS sequence"/>
</dbReference>
<accession>A0AAW0TR55</accession>
<feature type="chain" id="PRO_5043878147" evidence="2">
    <location>
        <begin position="20"/>
        <end position="397"/>
    </location>
</feature>
<feature type="compositionally biased region" description="Basic residues" evidence="1">
    <location>
        <begin position="384"/>
        <end position="397"/>
    </location>
</feature>
<feature type="region of interest" description="Disordered" evidence="1">
    <location>
        <begin position="20"/>
        <end position="68"/>
    </location>
</feature>
<evidence type="ECO:0000313" key="3">
    <source>
        <dbReference type="EMBL" id="KAK8389844.1"/>
    </source>
</evidence>
<gene>
    <name evidence="3" type="ORF">O3P69_009087</name>
</gene>
<keyword evidence="2" id="KW-0732">Signal</keyword>
<dbReference type="EMBL" id="JARAKH010000027">
    <property type="protein sequence ID" value="KAK8389844.1"/>
    <property type="molecule type" value="Genomic_DNA"/>
</dbReference>
<feature type="region of interest" description="Disordered" evidence="1">
    <location>
        <begin position="98"/>
        <end position="164"/>
    </location>
</feature>
<dbReference type="AlphaFoldDB" id="A0AAW0TR55"/>
<keyword evidence="4" id="KW-1185">Reference proteome</keyword>
<proteinExistence type="predicted"/>
<feature type="compositionally biased region" description="Basic and acidic residues" evidence="1">
    <location>
        <begin position="134"/>
        <end position="145"/>
    </location>
</feature>
<organism evidence="3 4">
    <name type="scientific">Scylla paramamosain</name>
    <name type="common">Mud crab</name>
    <dbReference type="NCBI Taxonomy" id="85552"/>
    <lineage>
        <taxon>Eukaryota</taxon>
        <taxon>Metazoa</taxon>
        <taxon>Ecdysozoa</taxon>
        <taxon>Arthropoda</taxon>
        <taxon>Crustacea</taxon>
        <taxon>Multicrustacea</taxon>
        <taxon>Malacostraca</taxon>
        <taxon>Eumalacostraca</taxon>
        <taxon>Eucarida</taxon>
        <taxon>Decapoda</taxon>
        <taxon>Pleocyemata</taxon>
        <taxon>Brachyura</taxon>
        <taxon>Eubrachyura</taxon>
        <taxon>Portunoidea</taxon>
        <taxon>Portunidae</taxon>
        <taxon>Portuninae</taxon>
        <taxon>Scylla</taxon>
    </lineage>
</organism>
<comment type="caution">
    <text evidence="3">The sequence shown here is derived from an EMBL/GenBank/DDBJ whole genome shotgun (WGS) entry which is preliminary data.</text>
</comment>
<evidence type="ECO:0000256" key="1">
    <source>
        <dbReference type="SAM" id="MobiDB-lite"/>
    </source>
</evidence>
<feature type="signal peptide" evidence="2">
    <location>
        <begin position="1"/>
        <end position="19"/>
    </location>
</feature>
<feature type="compositionally biased region" description="Low complexity" evidence="1">
    <location>
        <begin position="99"/>
        <end position="114"/>
    </location>
</feature>
<protein>
    <submittedName>
        <fullName evidence="3">Uncharacterized protein</fullName>
    </submittedName>
</protein>
<reference evidence="3 4" key="1">
    <citation type="submission" date="2023-03" db="EMBL/GenBank/DDBJ databases">
        <title>High-quality genome of Scylla paramamosain provides insights in environmental adaptation.</title>
        <authorList>
            <person name="Zhang L."/>
        </authorList>
    </citation>
    <scope>NUCLEOTIDE SEQUENCE [LARGE SCALE GENOMIC DNA]</scope>
    <source>
        <strain evidence="3">LZ_2023a</strain>
        <tissue evidence="3">Muscle</tissue>
    </source>
</reference>
<evidence type="ECO:0000256" key="2">
    <source>
        <dbReference type="SAM" id="SignalP"/>
    </source>
</evidence>
<sequence>MEGVRAAWVLLALVAGVCAAPPTPTDTKRSGEDIQFGNQQNPPVSLLDDNAMAGAFPSSETTEELPTPVAQTHKQEAVEAAVGVAAQAVVDGLKEEQKQQQQQQQEEQQQQEQKTQQEERLKQDKDEAVEQEDKDSKEEERERQQHQQQTGMADAGAPGEEQQRWDDETNLWHNQPAAHDFYRSYLSVPRIIGNGIPSFATRRRRSLHLPPLRSHPIKGGTLAGVRTLLGRGQQQRRKRDLRRFRRDLNMNGMDLDRLLKNVDMKELLSLLSRPQHRQEGYGTVHYAPAPARYAPQPKLFPDYEEEWGEGAEELLRHGLRAEQPAEGVSSVAVVMPPGRVWRKSSAPPGYGLARVPGFKRSSAFRSNTLQDPQAPGHATLPRPHPPRRILSGRHAWC</sequence>
<feature type="compositionally biased region" description="Basic and acidic residues" evidence="1">
    <location>
        <begin position="115"/>
        <end position="128"/>
    </location>
</feature>
<feature type="region of interest" description="Disordered" evidence="1">
    <location>
        <begin position="367"/>
        <end position="397"/>
    </location>
</feature>
<name>A0AAW0TR55_SCYPA</name>